<dbReference type="SUPFAM" id="SSF51556">
    <property type="entry name" value="Metallo-dependent hydrolases"/>
    <property type="match status" value="1"/>
</dbReference>
<dbReference type="InterPro" id="IPR015991">
    <property type="entry name" value="TatD/YcfH-like"/>
</dbReference>
<organism evidence="5">
    <name type="scientific">Tuwongella immobilis</name>
    <dbReference type="NCBI Taxonomy" id="692036"/>
    <lineage>
        <taxon>Bacteria</taxon>
        <taxon>Pseudomonadati</taxon>
        <taxon>Planctomycetota</taxon>
        <taxon>Planctomycetia</taxon>
        <taxon>Gemmatales</taxon>
        <taxon>Gemmataceae</taxon>
        <taxon>Tuwongella</taxon>
    </lineage>
</organism>
<dbReference type="KEGG" id="tim:GMBLW1_06300"/>
<dbReference type="Pfam" id="PF01026">
    <property type="entry name" value="TatD_DNase"/>
    <property type="match status" value="1"/>
</dbReference>
<dbReference type="Proteomes" id="UP000464378">
    <property type="component" value="Chromosome"/>
</dbReference>
<dbReference type="PIRSF" id="PIRSF005902">
    <property type="entry name" value="DNase_TatD"/>
    <property type="match status" value="1"/>
</dbReference>
<keyword evidence="2 4" id="KW-0479">Metal-binding</keyword>
<dbReference type="NCBIfam" id="TIGR00010">
    <property type="entry name" value="YchF/TatD family DNA exonuclease"/>
    <property type="match status" value="1"/>
</dbReference>
<feature type="binding site" evidence="4">
    <location>
        <position position="157"/>
    </location>
    <ligand>
        <name>a divalent metal cation</name>
        <dbReference type="ChEBI" id="CHEBI:60240"/>
        <label>2</label>
    </ligand>
</feature>
<evidence type="ECO:0000313" key="6">
    <source>
        <dbReference type="Proteomes" id="UP000464378"/>
    </source>
</evidence>
<dbReference type="InParanoid" id="A0A6C2YNY1"/>
<dbReference type="FunCoup" id="A0A6C2YNY1">
    <property type="interactions" value="437"/>
</dbReference>
<name>A0A6C2YNY1_9BACT</name>
<feature type="binding site" evidence="4">
    <location>
        <position position="9"/>
    </location>
    <ligand>
        <name>a divalent metal cation</name>
        <dbReference type="ChEBI" id="CHEBI:60240"/>
        <label>1</label>
    </ligand>
</feature>
<feature type="binding site" evidence="4">
    <location>
        <position position="93"/>
    </location>
    <ligand>
        <name>a divalent metal cation</name>
        <dbReference type="ChEBI" id="CHEBI:60240"/>
        <label>1</label>
    </ligand>
</feature>
<reference evidence="5" key="1">
    <citation type="submission" date="2019-04" db="EMBL/GenBank/DDBJ databases">
        <authorList>
            <consortium name="Science for Life Laboratories"/>
        </authorList>
    </citation>
    <scope>NUCLEOTIDE SEQUENCE</scope>
    <source>
        <strain evidence="5">MBLW1</strain>
    </source>
</reference>
<evidence type="ECO:0000313" key="5">
    <source>
        <dbReference type="EMBL" id="VIP03330.1"/>
    </source>
</evidence>
<accession>A0A6C2YNY1</accession>
<evidence type="ECO:0000256" key="3">
    <source>
        <dbReference type="ARBA" id="ARBA00022801"/>
    </source>
</evidence>
<dbReference type="RefSeq" id="WP_162658410.1">
    <property type="nucleotide sequence ID" value="NZ_LR593887.1"/>
</dbReference>
<keyword evidence="3 5" id="KW-0378">Hydrolase</keyword>
<dbReference type="EMBL" id="LR586016">
    <property type="protein sequence ID" value="VIP03330.1"/>
    <property type="molecule type" value="Genomic_DNA"/>
</dbReference>
<dbReference type="FunFam" id="3.20.20.140:FF:000005">
    <property type="entry name" value="TatD family hydrolase"/>
    <property type="match status" value="1"/>
</dbReference>
<dbReference type="Gene3D" id="3.20.20.140">
    <property type="entry name" value="Metal-dependent hydrolases"/>
    <property type="match status" value="1"/>
</dbReference>
<dbReference type="EMBL" id="LR593887">
    <property type="protein sequence ID" value="VTS04031.1"/>
    <property type="molecule type" value="Genomic_DNA"/>
</dbReference>
<dbReference type="GO" id="GO:0046872">
    <property type="term" value="F:metal ion binding"/>
    <property type="evidence" value="ECO:0007669"/>
    <property type="project" value="UniProtKB-KW"/>
</dbReference>
<evidence type="ECO:0000256" key="1">
    <source>
        <dbReference type="ARBA" id="ARBA00009275"/>
    </source>
</evidence>
<dbReference type="CDD" id="cd01310">
    <property type="entry name" value="TatD_DNAse"/>
    <property type="match status" value="1"/>
</dbReference>
<feature type="binding site" evidence="4">
    <location>
        <position position="208"/>
    </location>
    <ligand>
        <name>a divalent metal cation</name>
        <dbReference type="ChEBI" id="CHEBI:60240"/>
        <label>1</label>
    </ligand>
</feature>
<feature type="binding site" evidence="4">
    <location>
        <position position="7"/>
    </location>
    <ligand>
        <name>a divalent metal cation</name>
        <dbReference type="ChEBI" id="CHEBI:60240"/>
        <label>1</label>
    </ligand>
</feature>
<feature type="binding site" evidence="4">
    <location>
        <position position="130"/>
    </location>
    <ligand>
        <name>a divalent metal cation</name>
        <dbReference type="ChEBI" id="CHEBI:60240"/>
        <label>2</label>
    </ligand>
</feature>
<dbReference type="PANTHER" id="PTHR46124">
    <property type="entry name" value="D-AMINOACYL-TRNA DEACYLASE"/>
    <property type="match status" value="1"/>
</dbReference>
<gene>
    <name evidence="5" type="ORF">GMBLW1_06300</name>
</gene>
<dbReference type="InterPro" id="IPR001130">
    <property type="entry name" value="TatD-like"/>
</dbReference>
<dbReference type="GO" id="GO:0016788">
    <property type="term" value="F:hydrolase activity, acting on ester bonds"/>
    <property type="evidence" value="ECO:0007669"/>
    <property type="project" value="InterPro"/>
</dbReference>
<sequence>MPWIDTHAHLFEDRFDADRDSILSRFPEDGIAACFCIGLDRQTSEQSLAMAQAWERIFAVVGIQPNYTAEVQPGDWEQILHLSQQPKVVAIGESGLDRYWKDRAPFDVQQVYFDRHLELAHERDLPIIIHNREADADILESLQRHAAKIGTIRGVMHSFSSPDWAFARACLDLGLHLSFAGMLTYPSAKPLREIAAKVPLDRLLIETDCPYLSPIPKRGQRNEPAYVAHTAHKLAELHQLPIETMADTLYRNTVQLFRLPE</sequence>
<comment type="similarity">
    <text evidence="1">Belongs to the metallo-dependent hydrolases superfamily. TatD-type hydrolase family.</text>
</comment>
<dbReference type="GO" id="GO:0004536">
    <property type="term" value="F:DNA nuclease activity"/>
    <property type="evidence" value="ECO:0007669"/>
    <property type="project" value="InterPro"/>
</dbReference>
<dbReference type="PANTHER" id="PTHR46124:SF2">
    <property type="entry name" value="D-AMINOACYL-TRNA DEACYLASE"/>
    <property type="match status" value="1"/>
</dbReference>
<keyword evidence="6" id="KW-1185">Reference proteome</keyword>
<evidence type="ECO:0008006" key="7">
    <source>
        <dbReference type="Google" id="ProtNLM"/>
    </source>
</evidence>
<proteinExistence type="inferred from homology"/>
<evidence type="ECO:0000256" key="4">
    <source>
        <dbReference type="PIRSR" id="PIRSR005902-1"/>
    </source>
</evidence>
<protein>
    <recommendedName>
        <fullName evidence="7">Hydrolase TatD</fullName>
    </recommendedName>
</protein>
<dbReference type="GO" id="GO:0005829">
    <property type="term" value="C:cytosol"/>
    <property type="evidence" value="ECO:0007669"/>
    <property type="project" value="TreeGrafter"/>
</dbReference>
<evidence type="ECO:0000256" key="2">
    <source>
        <dbReference type="ARBA" id="ARBA00022723"/>
    </source>
</evidence>
<dbReference type="AlphaFoldDB" id="A0A6C2YNY1"/>
<dbReference type="InterPro" id="IPR032466">
    <property type="entry name" value="Metal_Hydrolase"/>
</dbReference>